<reference evidence="11" key="1">
    <citation type="submission" date="2012-04" db="EMBL/GenBank/DDBJ databases">
        <title>Complete genome sequence of Helicobacter cetorum strain MIT 00-7128.</title>
        <authorList>
            <person name="Kersulyte D."/>
            <person name="Berg D.E."/>
        </authorList>
    </citation>
    <scope>NUCLEOTIDE SEQUENCE [LARGE SCALE GENOMIC DNA]</scope>
    <source>
        <strain evidence="11">MIT 00-7128</strain>
    </source>
</reference>
<dbReference type="PROSITE" id="PS51880">
    <property type="entry name" value="TGS"/>
    <property type="match status" value="1"/>
</dbReference>
<dbReference type="NCBIfam" id="TIGR00092">
    <property type="entry name" value="redox-regulated ATPase YchF"/>
    <property type="match status" value="1"/>
</dbReference>
<dbReference type="FunFam" id="3.10.20.30:FF:000001">
    <property type="entry name" value="Ribosome-binding ATPase YchF"/>
    <property type="match status" value="1"/>
</dbReference>
<dbReference type="InterPro" id="IPR027417">
    <property type="entry name" value="P-loop_NTPase"/>
</dbReference>
<keyword evidence="5" id="KW-0460">Magnesium</keyword>
<dbReference type="PANTHER" id="PTHR23305:SF18">
    <property type="entry name" value="OBG-TYPE G DOMAIN-CONTAINING PROTEIN"/>
    <property type="match status" value="1"/>
</dbReference>
<dbReference type="InterPro" id="IPR012675">
    <property type="entry name" value="Beta-grasp_dom_sf"/>
</dbReference>
<dbReference type="Proteomes" id="UP000005010">
    <property type="component" value="Chromosome"/>
</dbReference>
<dbReference type="EMBL" id="CP003479">
    <property type="protein sequence ID" value="AFI04519.1"/>
    <property type="molecule type" value="Genomic_DNA"/>
</dbReference>
<dbReference type="InterPro" id="IPR004396">
    <property type="entry name" value="ATPase_YchF/OLA1"/>
</dbReference>
<dbReference type="InterPro" id="IPR013029">
    <property type="entry name" value="YchF_C"/>
</dbReference>
<proteinExistence type="inferred from homology"/>
<dbReference type="eggNOG" id="COG0012">
    <property type="taxonomic scope" value="Bacteria"/>
</dbReference>
<dbReference type="Gene3D" id="3.10.20.30">
    <property type="match status" value="1"/>
</dbReference>
<evidence type="ECO:0000256" key="4">
    <source>
        <dbReference type="ARBA" id="ARBA00022840"/>
    </source>
</evidence>
<dbReference type="InterPro" id="IPR004095">
    <property type="entry name" value="TGS"/>
</dbReference>
<dbReference type="GO" id="GO:0005737">
    <property type="term" value="C:cytoplasm"/>
    <property type="evidence" value="ECO:0007669"/>
    <property type="project" value="TreeGrafter"/>
</dbReference>
<dbReference type="STRING" id="182217.HCW_06295"/>
<evidence type="ECO:0000313" key="11">
    <source>
        <dbReference type="Proteomes" id="UP000005010"/>
    </source>
</evidence>
<dbReference type="PATRIC" id="fig|182217.3.peg.1330"/>
<sequence>MGLSVGIVGLPNVGKSSAFNALTKTQNAQSANYPFCTIEPNKAIVNVPDPRLDELAKIINPERILYSVVEFVDIAGLIKGASKGEGLGNQFLANIKECEVILHVVRCFEDGNITHVNDKIDPLNDIETIELELILADIATLDKRIERLQKSLKSSKDAKNILECALALKTHLEELKPAKSFAKKDSEIFLDLDKELRFLSNKKMIYVANVNEENLSTLNEHALKVESHAKAQNCEFVALCAKLEEEMVSMDEMEVKEFLQSLGVNESGLEKTIRLSFKELGLISYFTAGVKEVRSWTIKKGSSAPSAAGVIHKDFEKGFIRAETIAYEDFITYKGELGAKEKGALRIEGKDYIVQDGDVLHFRFNV</sequence>
<evidence type="ECO:0000313" key="10">
    <source>
        <dbReference type="EMBL" id="AFI04519.1"/>
    </source>
</evidence>
<protein>
    <recommendedName>
        <fullName evidence="6">Ribosome-binding ATPase YchF</fullName>
    </recommendedName>
</protein>
<dbReference type="KEGG" id="hce:HCW_06295"/>
<dbReference type="PIRSF" id="PIRSF006641">
    <property type="entry name" value="CHP00092"/>
    <property type="match status" value="1"/>
</dbReference>
<dbReference type="Pfam" id="PF01926">
    <property type="entry name" value="MMR_HSR1"/>
    <property type="match status" value="1"/>
</dbReference>
<dbReference type="FunFam" id="1.10.150.300:FF:000001">
    <property type="entry name" value="Ribosome-binding ATPase YchF"/>
    <property type="match status" value="1"/>
</dbReference>
<dbReference type="CDD" id="cd01900">
    <property type="entry name" value="YchF"/>
    <property type="match status" value="1"/>
</dbReference>
<feature type="domain" description="OBG-type G" evidence="8">
    <location>
        <begin position="3"/>
        <end position="259"/>
    </location>
</feature>
<comment type="function">
    <text evidence="6">ATPase that binds to both the 70S ribosome and the 50S ribosomal subunit in a nucleotide-independent manner.</text>
</comment>
<evidence type="ECO:0000256" key="3">
    <source>
        <dbReference type="ARBA" id="ARBA00022741"/>
    </source>
</evidence>
<dbReference type="AlphaFoldDB" id="I0ENK0"/>
<dbReference type="Pfam" id="PF06071">
    <property type="entry name" value="YchF-GTPase_C"/>
    <property type="match status" value="1"/>
</dbReference>
<feature type="domain" description="TGS" evidence="9">
    <location>
        <begin position="281"/>
        <end position="364"/>
    </location>
</feature>
<dbReference type="SUPFAM" id="SSF81271">
    <property type="entry name" value="TGS-like"/>
    <property type="match status" value="1"/>
</dbReference>
<keyword evidence="11" id="KW-1185">Reference proteome</keyword>
<dbReference type="SUPFAM" id="SSF52540">
    <property type="entry name" value="P-loop containing nucleoside triphosphate hydrolases"/>
    <property type="match status" value="1"/>
</dbReference>
<keyword evidence="3 6" id="KW-0547">Nucleotide-binding</keyword>
<evidence type="ECO:0000256" key="5">
    <source>
        <dbReference type="ARBA" id="ARBA00022842"/>
    </source>
</evidence>
<accession>I0ENK0</accession>
<dbReference type="GO" id="GO:0016887">
    <property type="term" value="F:ATP hydrolysis activity"/>
    <property type="evidence" value="ECO:0007669"/>
    <property type="project" value="UniProtKB-UniRule"/>
</dbReference>
<evidence type="ECO:0000259" key="8">
    <source>
        <dbReference type="PROSITE" id="PS51710"/>
    </source>
</evidence>
<dbReference type="PANTHER" id="PTHR23305">
    <property type="entry name" value="OBG GTPASE FAMILY"/>
    <property type="match status" value="1"/>
</dbReference>
<dbReference type="Gene3D" id="3.40.50.300">
    <property type="entry name" value="P-loop containing nucleotide triphosphate hydrolases"/>
    <property type="match status" value="1"/>
</dbReference>
<feature type="coiled-coil region" evidence="7">
    <location>
        <begin position="131"/>
        <end position="165"/>
    </location>
</feature>
<gene>
    <name evidence="6" type="primary">ychF</name>
    <name evidence="10" type="ordered locus">HCW_06295</name>
</gene>
<dbReference type="InterPro" id="IPR006073">
    <property type="entry name" value="GTP-bd"/>
</dbReference>
<evidence type="ECO:0000256" key="6">
    <source>
        <dbReference type="HAMAP-Rule" id="MF_00944"/>
    </source>
</evidence>
<evidence type="ECO:0000256" key="2">
    <source>
        <dbReference type="ARBA" id="ARBA00022723"/>
    </source>
</evidence>
<keyword evidence="7" id="KW-0175">Coiled coil</keyword>
<dbReference type="GO" id="GO:0005525">
    <property type="term" value="F:GTP binding"/>
    <property type="evidence" value="ECO:0007669"/>
    <property type="project" value="InterPro"/>
</dbReference>
<name>I0ENK0_HELC0</name>
<dbReference type="HOGENOM" id="CLU_018395_0_1_7"/>
<dbReference type="InterPro" id="IPR012676">
    <property type="entry name" value="TGS-like"/>
</dbReference>
<dbReference type="GO" id="GO:0046872">
    <property type="term" value="F:metal ion binding"/>
    <property type="evidence" value="ECO:0007669"/>
    <property type="project" value="UniProtKB-KW"/>
</dbReference>
<dbReference type="CDD" id="cd04867">
    <property type="entry name" value="TGS_YchF_OLA1"/>
    <property type="match status" value="1"/>
</dbReference>
<comment type="similarity">
    <text evidence="6">Belongs to the TRAFAC class OBG-HflX-like GTPase superfamily. OBG GTPase family. YchF/OLA1 subfamily.</text>
</comment>
<dbReference type="InterPro" id="IPR031167">
    <property type="entry name" value="G_OBG"/>
</dbReference>
<keyword evidence="2" id="KW-0479">Metal-binding</keyword>
<dbReference type="PROSITE" id="PS51710">
    <property type="entry name" value="G_OBG"/>
    <property type="match status" value="1"/>
</dbReference>
<dbReference type="InterPro" id="IPR041706">
    <property type="entry name" value="YchF_N"/>
</dbReference>
<comment type="cofactor">
    <cofactor evidence="1">
        <name>Mg(2+)</name>
        <dbReference type="ChEBI" id="CHEBI:18420"/>
    </cofactor>
</comment>
<keyword evidence="4 6" id="KW-0067">ATP-binding</keyword>
<dbReference type="InterPro" id="IPR023192">
    <property type="entry name" value="TGS-like_dom_sf"/>
</dbReference>
<evidence type="ECO:0000256" key="1">
    <source>
        <dbReference type="ARBA" id="ARBA00001946"/>
    </source>
</evidence>
<dbReference type="Gene3D" id="1.10.150.300">
    <property type="entry name" value="TGS-like domain"/>
    <property type="match status" value="1"/>
</dbReference>
<dbReference type="HAMAP" id="MF_00944">
    <property type="entry name" value="YchF_OLA1_ATPase"/>
    <property type="match status" value="1"/>
</dbReference>
<dbReference type="PRINTS" id="PR00326">
    <property type="entry name" value="GTP1OBG"/>
</dbReference>
<dbReference type="GO" id="GO:0005524">
    <property type="term" value="F:ATP binding"/>
    <property type="evidence" value="ECO:0007669"/>
    <property type="project" value="UniProtKB-UniRule"/>
</dbReference>
<organism evidence="10 11">
    <name type="scientific">Helicobacter cetorum (strain ATCC BAA-429 / MIT 00-7128)</name>
    <dbReference type="NCBI Taxonomy" id="182217"/>
    <lineage>
        <taxon>Bacteria</taxon>
        <taxon>Pseudomonadati</taxon>
        <taxon>Campylobacterota</taxon>
        <taxon>Epsilonproteobacteria</taxon>
        <taxon>Campylobacterales</taxon>
        <taxon>Helicobacteraceae</taxon>
        <taxon>Helicobacter</taxon>
    </lineage>
</organism>
<feature type="binding site" evidence="6">
    <location>
        <begin position="12"/>
        <end position="17"/>
    </location>
    <ligand>
        <name>ATP</name>
        <dbReference type="ChEBI" id="CHEBI:30616"/>
    </ligand>
</feature>
<dbReference type="RefSeq" id="WP_014661387.1">
    <property type="nucleotide sequence ID" value="NC_017737.1"/>
</dbReference>
<evidence type="ECO:0000256" key="7">
    <source>
        <dbReference type="SAM" id="Coils"/>
    </source>
</evidence>
<dbReference type="GO" id="GO:0043023">
    <property type="term" value="F:ribosomal large subunit binding"/>
    <property type="evidence" value="ECO:0007669"/>
    <property type="project" value="UniProtKB-UniRule"/>
</dbReference>
<evidence type="ECO:0000259" key="9">
    <source>
        <dbReference type="PROSITE" id="PS51880"/>
    </source>
</evidence>